<evidence type="ECO:0000256" key="1">
    <source>
        <dbReference type="SAM" id="MobiDB-lite"/>
    </source>
</evidence>
<reference evidence="2 3" key="1">
    <citation type="journal article" date="2012" name="PLoS Pathog.">
        <title>Diverse lifestyles and strategies of plant pathogenesis encoded in the genomes of eighteen Dothideomycetes fungi.</title>
        <authorList>
            <person name="Ohm R.A."/>
            <person name="Feau N."/>
            <person name="Henrissat B."/>
            <person name="Schoch C.L."/>
            <person name="Horwitz B.A."/>
            <person name="Barry K.W."/>
            <person name="Condon B.J."/>
            <person name="Copeland A.C."/>
            <person name="Dhillon B."/>
            <person name="Glaser F."/>
            <person name="Hesse C.N."/>
            <person name="Kosti I."/>
            <person name="LaButti K."/>
            <person name="Lindquist E.A."/>
            <person name="Lucas S."/>
            <person name="Salamov A.A."/>
            <person name="Bradshaw R.E."/>
            <person name="Ciuffetti L."/>
            <person name="Hamelin R.C."/>
            <person name="Kema G.H.J."/>
            <person name="Lawrence C."/>
            <person name="Scott J.A."/>
            <person name="Spatafora J.W."/>
            <person name="Turgeon B.G."/>
            <person name="de Wit P.J.G.M."/>
            <person name="Zhong S."/>
            <person name="Goodwin S.B."/>
            <person name="Grigoriev I.V."/>
        </authorList>
    </citation>
    <scope>NUCLEOTIDE SEQUENCE [LARGE SCALE GENOMIC DNA]</scope>
    <source>
        <strain evidence="2 3">CIRAD86</strain>
    </source>
</reference>
<dbReference type="eggNOG" id="ENOG502RNWZ">
    <property type="taxonomic scope" value="Eukaryota"/>
</dbReference>
<organism evidence="2 3">
    <name type="scientific">Pseudocercospora fijiensis (strain CIRAD86)</name>
    <name type="common">Black leaf streak disease fungus</name>
    <name type="synonym">Mycosphaerella fijiensis</name>
    <dbReference type="NCBI Taxonomy" id="383855"/>
    <lineage>
        <taxon>Eukaryota</taxon>
        <taxon>Fungi</taxon>
        <taxon>Dikarya</taxon>
        <taxon>Ascomycota</taxon>
        <taxon>Pezizomycotina</taxon>
        <taxon>Dothideomycetes</taxon>
        <taxon>Dothideomycetidae</taxon>
        <taxon>Mycosphaerellales</taxon>
        <taxon>Mycosphaerellaceae</taxon>
        <taxon>Pseudocercospora</taxon>
    </lineage>
</organism>
<gene>
    <name evidence="2" type="ORF">MYCFIDRAFT_206962</name>
</gene>
<sequence>MNQLPTPKSFDSPSPKDCKDQDDQQQPPPQQQQHIYIQETPKERLYRISKLLETMSIADVDAVNDRDWSPSSALFQNKATYWEASTTATLSVKKLSVQGFVDSIKKKVAMSPDFRLRIIDFTTTVDEGKGRAEIFANMEVTGDWSGVAQRNVTHLEYHLIEGRWLHVSHRTMPGMDPMSLSFGQRELTYRIGLADEHQLQRVLGLLRCSGEKNGRVTSEAAFKILRHGNGQSGQYQERAPSKPRIPRTLLLSLVVTRKLCGCQNSSQDSKLLEAEAISRPSCASCDGLLDPAAPRNAVGTQQESPNSYNEAVITSISLECIRNFNYGLLAFMLIAGGISRFRPNA</sequence>
<feature type="region of interest" description="Disordered" evidence="1">
    <location>
        <begin position="1"/>
        <end position="32"/>
    </location>
</feature>
<keyword evidence="3" id="KW-1185">Reference proteome</keyword>
<protein>
    <recommendedName>
        <fullName evidence="4">SnoaL-like domain-containing protein</fullName>
    </recommendedName>
</protein>
<dbReference type="OrthoDB" id="3622878at2759"/>
<dbReference type="VEuPathDB" id="FungiDB:MYCFIDRAFT_206962"/>
<dbReference type="RefSeq" id="XP_007923974.1">
    <property type="nucleotide sequence ID" value="XM_007925783.1"/>
</dbReference>
<dbReference type="AlphaFoldDB" id="M3A6W7"/>
<proteinExistence type="predicted"/>
<evidence type="ECO:0000313" key="2">
    <source>
        <dbReference type="EMBL" id="EME86834.1"/>
    </source>
</evidence>
<dbReference type="KEGG" id="pfj:MYCFIDRAFT_206962"/>
<evidence type="ECO:0000313" key="3">
    <source>
        <dbReference type="Proteomes" id="UP000016932"/>
    </source>
</evidence>
<accession>M3A6W7</accession>
<evidence type="ECO:0008006" key="4">
    <source>
        <dbReference type="Google" id="ProtNLM"/>
    </source>
</evidence>
<dbReference type="GeneID" id="19336538"/>
<dbReference type="SUPFAM" id="SSF54427">
    <property type="entry name" value="NTF2-like"/>
    <property type="match status" value="1"/>
</dbReference>
<dbReference type="InterPro" id="IPR032710">
    <property type="entry name" value="NTF2-like_dom_sf"/>
</dbReference>
<dbReference type="HOGENOM" id="CLU_804415_0_0_1"/>
<dbReference type="EMBL" id="KB446556">
    <property type="protein sequence ID" value="EME86834.1"/>
    <property type="molecule type" value="Genomic_DNA"/>
</dbReference>
<dbReference type="Proteomes" id="UP000016932">
    <property type="component" value="Unassembled WGS sequence"/>
</dbReference>
<name>M3A6W7_PSEFD</name>